<keyword evidence="3" id="KW-1185">Reference proteome</keyword>
<proteinExistence type="predicted"/>
<evidence type="ECO:0000313" key="3">
    <source>
        <dbReference type="Proteomes" id="UP001056291"/>
    </source>
</evidence>
<organism evidence="2 3">
    <name type="scientific">Sneathiella marina</name>
    <dbReference type="NCBI Taxonomy" id="2950108"/>
    <lineage>
        <taxon>Bacteria</taxon>
        <taxon>Pseudomonadati</taxon>
        <taxon>Pseudomonadota</taxon>
        <taxon>Alphaproteobacteria</taxon>
        <taxon>Sneathiellales</taxon>
        <taxon>Sneathiellaceae</taxon>
        <taxon>Sneathiella</taxon>
    </lineage>
</organism>
<reference evidence="2" key="1">
    <citation type="submission" date="2022-06" db="EMBL/GenBank/DDBJ databases">
        <title>Sneathiella actinostolidae sp. nov., isolated from a sea anemonein the Western Pacific Ocean.</title>
        <authorList>
            <person name="Wei M.J."/>
        </authorList>
    </citation>
    <scope>NUCLEOTIDE SEQUENCE</scope>
    <source>
        <strain evidence="2">PHK-P5</strain>
    </source>
</reference>
<name>A0ABY4W2R9_9PROT</name>
<dbReference type="Proteomes" id="UP001056291">
    <property type="component" value="Chromosome"/>
</dbReference>
<accession>A0ABY4W2R9</accession>
<dbReference type="EMBL" id="CP098747">
    <property type="protein sequence ID" value="USG61476.1"/>
    <property type="molecule type" value="Genomic_DNA"/>
</dbReference>
<gene>
    <name evidence="2" type="ORF">NBZ79_00610</name>
</gene>
<dbReference type="RefSeq" id="WP_251934528.1">
    <property type="nucleotide sequence ID" value="NZ_CP098747.1"/>
</dbReference>
<keyword evidence="1" id="KW-1133">Transmembrane helix</keyword>
<evidence type="ECO:0000313" key="2">
    <source>
        <dbReference type="EMBL" id="USG61476.1"/>
    </source>
</evidence>
<sequence length="241" mass="28043">MKTAFQLAKEFWLPLIVAIAWTFFNFYPQTFEDIPIAGIINIFGPTFFLASWLSGQYFRVRKQTRVQDDLSRLIEKTSSLLERLDEKTADLVSHITGGDSFCFMAHSNLMPGVDRAMTMIIHQGIHPLYDIRARIVDLQAFRSVQNKLTPENLNKAELHRSYGELTRGLCTDSEVWDLGKGTERDFNIFWTTRSGPFSQYLKYRKHNNRWIYATKVVRGNDVLYETIQEDFPRNTAGEVDW</sequence>
<feature type="transmembrane region" description="Helical" evidence="1">
    <location>
        <begin position="34"/>
        <end position="55"/>
    </location>
</feature>
<feature type="transmembrane region" description="Helical" evidence="1">
    <location>
        <begin position="12"/>
        <end position="28"/>
    </location>
</feature>
<evidence type="ECO:0000256" key="1">
    <source>
        <dbReference type="SAM" id="Phobius"/>
    </source>
</evidence>
<protein>
    <submittedName>
        <fullName evidence="2">Uncharacterized protein</fullName>
    </submittedName>
</protein>
<keyword evidence="1" id="KW-0472">Membrane</keyword>
<keyword evidence="1" id="KW-0812">Transmembrane</keyword>